<dbReference type="InterPro" id="IPR001138">
    <property type="entry name" value="Zn2Cys6_DnaBD"/>
</dbReference>
<feature type="domain" description="Zn(2)-C6 fungal-type" evidence="8">
    <location>
        <begin position="12"/>
        <end position="41"/>
    </location>
</feature>
<dbReference type="VEuPathDB" id="FungiDB:MAPG_08829"/>
<evidence type="ECO:0000256" key="5">
    <source>
        <dbReference type="ARBA" id="ARBA00023125"/>
    </source>
</evidence>
<keyword evidence="3" id="KW-0862">Zinc</keyword>
<reference evidence="9" key="2">
    <citation type="submission" date="2011-03" db="EMBL/GenBank/DDBJ databases">
        <title>Annotation of Magnaporthe poae ATCC 64411.</title>
        <authorList>
            <person name="Ma L.-J."/>
            <person name="Dead R."/>
            <person name="Young S.K."/>
            <person name="Zeng Q."/>
            <person name="Gargeya S."/>
            <person name="Fitzgerald M."/>
            <person name="Haas B."/>
            <person name="Abouelleil A."/>
            <person name="Alvarado L."/>
            <person name="Arachchi H.M."/>
            <person name="Berlin A."/>
            <person name="Brown A."/>
            <person name="Chapman S.B."/>
            <person name="Chen Z."/>
            <person name="Dunbar C."/>
            <person name="Freedman E."/>
            <person name="Gearin G."/>
            <person name="Gellesch M."/>
            <person name="Goldberg J."/>
            <person name="Griggs A."/>
            <person name="Gujja S."/>
            <person name="Heiman D."/>
            <person name="Howarth C."/>
            <person name="Larson L."/>
            <person name="Lui A."/>
            <person name="MacDonald P.J.P."/>
            <person name="Mehta T."/>
            <person name="Montmayeur A."/>
            <person name="Murphy C."/>
            <person name="Neiman D."/>
            <person name="Pearson M."/>
            <person name="Priest M."/>
            <person name="Roberts A."/>
            <person name="Saif S."/>
            <person name="Shea T."/>
            <person name="Shenoy N."/>
            <person name="Sisk P."/>
            <person name="Stolte C."/>
            <person name="Sykes S."/>
            <person name="Yandava C."/>
            <person name="Wortman J."/>
            <person name="Nusbaum C."/>
            <person name="Birren B."/>
        </authorList>
    </citation>
    <scope>NUCLEOTIDE SEQUENCE</scope>
    <source>
        <strain evidence="9">ATCC 64411</strain>
    </source>
</reference>
<dbReference type="GO" id="GO:0003677">
    <property type="term" value="F:DNA binding"/>
    <property type="evidence" value="ECO:0007669"/>
    <property type="project" value="UniProtKB-KW"/>
</dbReference>
<dbReference type="GO" id="GO:0005634">
    <property type="term" value="C:nucleus"/>
    <property type="evidence" value="ECO:0007669"/>
    <property type="project" value="UniProtKB-SubCell"/>
</dbReference>
<comment type="subcellular location">
    <subcellularLocation>
        <location evidence="1">Nucleus</location>
    </subcellularLocation>
</comment>
<dbReference type="SMART" id="SM00066">
    <property type="entry name" value="GAL4"/>
    <property type="match status" value="1"/>
</dbReference>
<dbReference type="InterPro" id="IPR051615">
    <property type="entry name" value="Transcr_Regulatory_Elem"/>
</dbReference>
<dbReference type="Gene3D" id="4.10.240.10">
    <property type="entry name" value="Zn(2)-C6 fungal-type DNA-binding domain"/>
    <property type="match status" value="1"/>
</dbReference>
<evidence type="ECO:0000256" key="6">
    <source>
        <dbReference type="ARBA" id="ARBA00023163"/>
    </source>
</evidence>
<evidence type="ECO:0000256" key="7">
    <source>
        <dbReference type="ARBA" id="ARBA00023242"/>
    </source>
</evidence>
<dbReference type="Pfam" id="PF00172">
    <property type="entry name" value="Zn_clus"/>
    <property type="match status" value="1"/>
</dbReference>
<reference evidence="9" key="1">
    <citation type="submission" date="2010-05" db="EMBL/GenBank/DDBJ databases">
        <title>The Genome Sequence of Magnaporthe poae strain ATCC 64411.</title>
        <authorList>
            <consortium name="The Broad Institute Genome Sequencing Platform"/>
            <consortium name="Broad Institute Genome Sequencing Center for Infectious Disease"/>
            <person name="Ma L.-J."/>
            <person name="Dead R."/>
            <person name="Young S."/>
            <person name="Zeng Q."/>
            <person name="Koehrsen M."/>
            <person name="Alvarado L."/>
            <person name="Berlin A."/>
            <person name="Chapman S.B."/>
            <person name="Chen Z."/>
            <person name="Freedman E."/>
            <person name="Gellesch M."/>
            <person name="Goldberg J."/>
            <person name="Griggs A."/>
            <person name="Gujja S."/>
            <person name="Heilman E.R."/>
            <person name="Heiman D."/>
            <person name="Hepburn T."/>
            <person name="Howarth C."/>
            <person name="Jen D."/>
            <person name="Larson L."/>
            <person name="Mehta T."/>
            <person name="Neiman D."/>
            <person name="Pearson M."/>
            <person name="Roberts A."/>
            <person name="Saif S."/>
            <person name="Shea T."/>
            <person name="Shenoy N."/>
            <person name="Sisk P."/>
            <person name="Stolte C."/>
            <person name="Sykes S."/>
            <person name="Walk T."/>
            <person name="White J."/>
            <person name="Yandava C."/>
            <person name="Haas B."/>
            <person name="Nusbaum C."/>
            <person name="Birren B."/>
        </authorList>
    </citation>
    <scope>NUCLEOTIDE SEQUENCE</scope>
    <source>
        <strain evidence="9">ATCC 64411</strain>
    </source>
</reference>
<accession>A0A0H2U0F1</accession>
<dbReference type="SUPFAM" id="SSF57701">
    <property type="entry name" value="Zn2/Cys6 DNA-binding domain"/>
    <property type="match status" value="1"/>
</dbReference>
<feature type="non-terminal residue" evidence="9">
    <location>
        <position position="92"/>
    </location>
</feature>
<sequence>MAMRRGITTGKACSGCRKKKRKCDGLTPCSNCRARQDQCTYNQTQWTSKDGLRSEILEYKKREAIAETVIDALRSPTRGGPVLEQLQRGESL</sequence>
<evidence type="ECO:0000256" key="2">
    <source>
        <dbReference type="ARBA" id="ARBA00022723"/>
    </source>
</evidence>
<keyword evidence="6" id="KW-0804">Transcription</keyword>
<gene>
    <name evidence="9" type="ORF">MAPG_08829</name>
</gene>
<evidence type="ECO:0000256" key="1">
    <source>
        <dbReference type="ARBA" id="ARBA00004123"/>
    </source>
</evidence>
<evidence type="ECO:0000256" key="3">
    <source>
        <dbReference type="ARBA" id="ARBA00022833"/>
    </source>
</evidence>
<dbReference type="EMBL" id="GL876973">
    <property type="protein sequence ID" value="KLU89860.1"/>
    <property type="molecule type" value="Genomic_DNA"/>
</dbReference>
<dbReference type="GO" id="GO:0008270">
    <property type="term" value="F:zinc ion binding"/>
    <property type="evidence" value="ECO:0007669"/>
    <property type="project" value="InterPro"/>
</dbReference>
<dbReference type="CDD" id="cd00067">
    <property type="entry name" value="GAL4"/>
    <property type="match status" value="1"/>
</dbReference>
<proteinExistence type="predicted"/>
<keyword evidence="5" id="KW-0238">DNA-binding</keyword>
<protein>
    <recommendedName>
        <fullName evidence="8">Zn(2)-C6 fungal-type domain-containing protein</fullName>
    </recommendedName>
</protein>
<dbReference type="PROSITE" id="PS00463">
    <property type="entry name" value="ZN2_CY6_FUNGAL_1"/>
    <property type="match status" value="1"/>
</dbReference>
<dbReference type="PROSITE" id="PS50048">
    <property type="entry name" value="ZN2_CY6_FUNGAL_2"/>
    <property type="match status" value="1"/>
</dbReference>
<dbReference type="GO" id="GO:0000981">
    <property type="term" value="F:DNA-binding transcription factor activity, RNA polymerase II-specific"/>
    <property type="evidence" value="ECO:0007669"/>
    <property type="project" value="InterPro"/>
</dbReference>
<dbReference type="InterPro" id="IPR036864">
    <property type="entry name" value="Zn2-C6_fun-type_DNA-bd_sf"/>
</dbReference>
<evidence type="ECO:0000259" key="8">
    <source>
        <dbReference type="PROSITE" id="PS50048"/>
    </source>
</evidence>
<name>A0A0H2U0F1_MAGP6</name>
<organism evidence="9">
    <name type="scientific">Magnaporthiopsis poae (strain ATCC 64411 / 73-15)</name>
    <name type="common">Kentucky bluegrass fungus</name>
    <name type="synonym">Magnaporthe poae</name>
    <dbReference type="NCBI Taxonomy" id="644358"/>
    <lineage>
        <taxon>Eukaryota</taxon>
        <taxon>Fungi</taxon>
        <taxon>Dikarya</taxon>
        <taxon>Ascomycota</taxon>
        <taxon>Pezizomycotina</taxon>
        <taxon>Sordariomycetes</taxon>
        <taxon>Sordariomycetidae</taxon>
        <taxon>Magnaporthales</taxon>
        <taxon>Magnaporthaceae</taxon>
        <taxon>Magnaporthiopsis</taxon>
    </lineage>
</organism>
<dbReference type="PANTHER" id="PTHR31313">
    <property type="entry name" value="TY1 ENHANCER ACTIVATOR"/>
    <property type="match status" value="1"/>
</dbReference>
<evidence type="ECO:0000313" key="9">
    <source>
        <dbReference type="EMBL" id="KLU89860.1"/>
    </source>
</evidence>
<keyword evidence="7" id="KW-0539">Nucleus</keyword>
<keyword evidence="4" id="KW-0805">Transcription regulation</keyword>
<dbReference type="PANTHER" id="PTHR31313:SF81">
    <property type="entry name" value="TY1 ENHANCER ACTIVATOR"/>
    <property type="match status" value="1"/>
</dbReference>
<keyword evidence="2" id="KW-0479">Metal-binding</keyword>
<dbReference type="OrthoDB" id="5239226at2759"/>
<evidence type="ECO:0000256" key="4">
    <source>
        <dbReference type="ARBA" id="ARBA00023015"/>
    </source>
</evidence>
<dbReference type="AlphaFoldDB" id="A0A0H2U0F1"/>